<reference evidence="7 8" key="1">
    <citation type="journal article" date="2013" name="Antonie Van Leeuwenhoek">
        <title>Echinimonas agarilytica gen. nov., sp. nov., a new gammaproteobacterium isolated from the sea urchin Strongylocentrotus intermedius.</title>
        <authorList>
            <person name="Nedashkovskaya O.I."/>
            <person name="Stenkova A.M."/>
            <person name="Zhukova N.V."/>
            <person name="Van Trappen S."/>
            <person name="Lee J.S."/>
            <person name="Kim S.B."/>
        </authorList>
    </citation>
    <scope>NUCLEOTIDE SEQUENCE [LARGE SCALE GENOMIC DNA]</scope>
    <source>
        <strain evidence="7 8">KMM 6351</strain>
    </source>
</reference>
<protein>
    <recommendedName>
        <fullName evidence="5">Small-conductance mechanosensitive channel</fullName>
    </recommendedName>
</protein>
<evidence type="ECO:0000256" key="5">
    <source>
        <dbReference type="RuleBase" id="RU369025"/>
    </source>
</evidence>
<dbReference type="InterPro" id="IPR045275">
    <property type="entry name" value="MscS_archaea/bacteria_type"/>
</dbReference>
<keyword evidence="5" id="KW-0407">Ion channel</keyword>
<keyword evidence="2 5" id="KW-0812">Transmembrane</keyword>
<keyword evidence="5" id="KW-1003">Cell membrane</keyword>
<dbReference type="GO" id="GO:0008381">
    <property type="term" value="F:mechanosensitive monoatomic ion channel activity"/>
    <property type="evidence" value="ECO:0007669"/>
    <property type="project" value="InterPro"/>
</dbReference>
<keyword evidence="5" id="KW-0997">Cell inner membrane</keyword>
<dbReference type="Proteomes" id="UP001165393">
    <property type="component" value="Unassembled WGS sequence"/>
</dbReference>
<dbReference type="Pfam" id="PF00924">
    <property type="entry name" value="MS_channel_2nd"/>
    <property type="match status" value="1"/>
</dbReference>
<dbReference type="AlphaFoldDB" id="A0AA41W723"/>
<evidence type="ECO:0000313" key="8">
    <source>
        <dbReference type="Proteomes" id="UP001165393"/>
    </source>
</evidence>
<dbReference type="InterPro" id="IPR023408">
    <property type="entry name" value="MscS_beta-dom_sf"/>
</dbReference>
<keyword evidence="8" id="KW-1185">Reference proteome</keyword>
<comment type="caution">
    <text evidence="7">The sequence shown here is derived from an EMBL/GenBank/DDBJ whole genome shotgun (WGS) entry which is preliminary data.</text>
</comment>
<accession>A0AA41W723</accession>
<dbReference type="EMBL" id="JAMQGP010000004">
    <property type="protein sequence ID" value="MCM2680292.1"/>
    <property type="molecule type" value="Genomic_DNA"/>
</dbReference>
<dbReference type="PANTHER" id="PTHR30221:SF8">
    <property type="entry name" value="SMALL-CONDUCTANCE MECHANOSENSITIVE CHANNEL"/>
    <property type="match status" value="1"/>
</dbReference>
<dbReference type="PANTHER" id="PTHR30221">
    <property type="entry name" value="SMALL-CONDUCTANCE MECHANOSENSITIVE CHANNEL"/>
    <property type="match status" value="1"/>
</dbReference>
<evidence type="ECO:0000313" key="7">
    <source>
        <dbReference type="EMBL" id="MCM2680292.1"/>
    </source>
</evidence>
<dbReference type="RefSeq" id="WP_251261710.1">
    <property type="nucleotide sequence ID" value="NZ_JAMQGP010000004.1"/>
</dbReference>
<evidence type="ECO:0000256" key="1">
    <source>
        <dbReference type="ARBA" id="ARBA00004370"/>
    </source>
</evidence>
<keyword evidence="4 5" id="KW-0472">Membrane</keyword>
<gene>
    <name evidence="7" type="ORF">NAF29_11505</name>
</gene>
<evidence type="ECO:0000256" key="4">
    <source>
        <dbReference type="ARBA" id="ARBA00023136"/>
    </source>
</evidence>
<dbReference type="GO" id="GO:0005886">
    <property type="term" value="C:plasma membrane"/>
    <property type="evidence" value="ECO:0007669"/>
    <property type="project" value="UniProtKB-SubCell"/>
</dbReference>
<dbReference type="InterPro" id="IPR010920">
    <property type="entry name" value="LSM_dom_sf"/>
</dbReference>
<sequence length="192" mass="21152">MSILIVGLILLALYSSLRFATSTIDKLGSAKSVSAYRIKYITKTVSLALMVFYAIVLLSFLGIEYSQVSIFLSSIFAVLGVALFAQWSILSNITASLIIFFGFPYRVGDKIKVVDKDDDISGVIEEIAMFHVLIRRGNELITYPNSLILQKAVVKRSAIEAVDEASKSEQVLDESDLSIEAEVSELLSDNKK</sequence>
<dbReference type="SUPFAM" id="SSF50182">
    <property type="entry name" value="Sm-like ribonucleoproteins"/>
    <property type="match status" value="1"/>
</dbReference>
<keyword evidence="3 5" id="KW-1133">Transmembrane helix</keyword>
<dbReference type="InterPro" id="IPR006685">
    <property type="entry name" value="MscS_channel_2nd"/>
</dbReference>
<comment type="subcellular location">
    <subcellularLocation>
        <location evidence="5">Cell inner membrane</location>
        <topology evidence="5">Multi-pass membrane protein</topology>
    </subcellularLocation>
    <subcellularLocation>
        <location evidence="1">Membrane</location>
    </subcellularLocation>
</comment>
<dbReference type="Gene3D" id="1.10.287.1260">
    <property type="match status" value="1"/>
</dbReference>
<feature type="transmembrane region" description="Helical" evidence="5">
    <location>
        <begin position="44"/>
        <end position="63"/>
    </location>
</feature>
<comment type="caution">
    <text evidence="5">Lacks conserved residue(s) required for the propagation of feature annotation.</text>
</comment>
<evidence type="ECO:0000256" key="2">
    <source>
        <dbReference type="ARBA" id="ARBA00022692"/>
    </source>
</evidence>
<organism evidence="7 8">
    <name type="scientific">Echinimonas agarilytica</name>
    <dbReference type="NCBI Taxonomy" id="1215918"/>
    <lineage>
        <taxon>Bacteria</taxon>
        <taxon>Pseudomonadati</taxon>
        <taxon>Pseudomonadota</taxon>
        <taxon>Gammaproteobacteria</taxon>
        <taxon>Alteromonadales</taxon>
        <taxon>Echinimonadaceae</taxon>
        <taxon>Echinimonas</taxon>
    </lineage>
</organism>
<evidence type="ECO:0000259" key="6">
    <source>
        <dbReference type="Pfam" id="PF00924"/>
    </source>
</evidence>
<feature type="domain" description="Mechanosensitive ion channel MscS" evidence="6">
    <location>
        <begin position="89"/>
        <end position="153"/>
    </location>
</feature>
<name>A0AA41W723_9GAMM</name>
<comment type="function">
    <text evidence="5">Mechanosensitive channel that participates in the regulation of osmotic pressure changes within the cell, opening in response to stretch forces in the membrane lipid bilayer, without the need for other proteins. Contributes to normal resistance to hypoosmotic shock. Forms an ion channel of 1.0 nanosiemens conductance with a slight preference for anions.</text>
</comment>
<keyword evidence="5" id="KW-0813">Transport</keyword>
<dbReference type="Gene3D" id="2.30.30.60">
    <property type="match status" value="1"/>
</dbReference>
<comment type="subunit">
    <text evidence="5">Homoheptamer.</text>
</comment>
<keyword evidence="5" id="KW-0406">Ion transport</keyword>
<comment type="similarity">
    <text evidence="5">Belongs to the MscS (TC 1.A.23) family.</text>
</comment>
<evidence type="ECO:0000256" key="3">
    <source>
        <dbReference type="ARBA" id="ARBA00022989"/>
    </source>
</evidence>
<feature type="transmembrane region" description="Helical" evidence="5">
    <location>
        <begin position="70"/>
        <end position="90"/>
    </location>
</feature>
<proteinExistence type="inferred from homology"/>